<proteinExistence type="predicted"/>
<dbReference type="Proteomes" id="UP000694892">
    <property type="component" value="Chromosome 1S"/>
</dbReference>
<name>A0A974I1M2_XENLA</name>
<organism evidence="1 2">
    <name type="scientific">Xenopus laevis</name>
    <name type="common">African clawed frog</name>
    <dbReference type="NCBI Taxonomy" id="8355"/>
    <lineage>
        <taxon>Eukaryota</taxon>
        <taxon>Metazoa</taxon>
        <taxon>Chordata</taxon>
        <taxon>Craniata</taxon>
        <taxon>Vertebrata</taxon>
        <taxon>Euteleostomi</taxon>
        <taxon>Amphibia</taxon>
        <taxon>Batrachia</taxon>
        <taxon>Anura</taxon>
        <taxon>Pipoidea</taxon>
        <taxon>Pipidae</taxon>
        <taxon>Xenopodinae</taxon>
        <taxon>Xenopus</taxon>
        <taxon>Xenopus</taxon>
    </lineage>
</organism>
<sequence length="109" mass="12337">MLLYLNRSLRGTNNTLECLFYFILNAFNANSAHFFPPNLTKSEREVLHNLSVNSNIVIRPADKVSTMVVSSLYTVIPTEKGLRAVKDALLNSPDPQRPPTEFFVELLEL</sequence>
<evidence type="ECO:0000313" key="2">
    <source>
        <dbReference type="Proteomes" id="UP000694892"/>
    </source>
</evidence>
<dbReference type="AlphaFoldDB" id="A0A974I1M2"/>
<dbReference type="EMBL" id="CM004467">
    <property type="protein sequence ID" value="OCT97906.1"/>
    <property type="molecule type" value="Genomic_DNA"/>
</dbReference>
<accession>A0A974I1M2</accession>
<protein>
    <submittedName>
        <fullName evidence="1">Uncharacterized protein</fullName>
    </submittedName>
</protein>
<gene>
    <name evidence="1" type="ORF">XELAEV_18010133mg</name>
</gene>
<evidence type="ECO:0000313" key="1">
    <source>
        <dbReference type="EMBL" id="OCT97906.1"/>
    </source>
</evidence>
<reference evidence="2" key="1">
    <citation type="journal article" date="2016" name="Nature">
        <title>Genome evolution in the allotetraploid frog Xenopus laevis.</title>
        <authorList>
            <person name="Session A.M."/>
            <person name="Uno Y."/>
            <person name="Kwon T."/>
            <person name="Chapman J.A."/>
            <person name="Toyoda A."/>
            <person name="Takahashi S."/>
            <person name="Fukui A."/>
            <person name="Hikosaka A."/>
            <person name="Suzuki A."/>
            <person name="Kondo M."/>
            <person name="van Heeringen S.J."/>
            <person name="Quigley I."/>
            <person name="Heinz S."/>
            <person name="Ogino H."/>
            <person name="Ochi H."/>
            <person name="Hellsten U."/>
            <person name="Lyons J.B."/>
            <person name="Simakov O."/>
            <person name="Putnam N."/>
            <person name="Stites J."/>
            <person name="Kuroki Y."/>
            <person name="Tanaka T."/>
            <person name="Michiue T."/>
            <person name="Watanabe M."/>
            <person name="Bogdanovic O."/>
            <person name="Lister R."/>
            <person name="Georgiou G."/>
            <person name="Paranjpe S.S."/>
            <person name="van Kruijsbergen I."/>
            <person name="Shu S."/>
            <person name="Carlson J."/>
            <person name="Kinoshita T."/>
            <person name="Ohta Y."/>
            <person name="Mawaribuchi S."/>
            <person name="Jenkins J."/>
            <person name="Grimwood J."/>
            <person name="Schmutz J."/>
            <person name="Mitros T."/>
            <person name="Mozaffari S.V."/>
            <person name="Suzuki Y."/>
            <person name="Haramoto Y."/>
            <person name="Yamamoto T.S."/>
            <person name="Takagi C."/>
            <person name="Heald R."/>
            <person name="Miller K."/>
            <person name="Haudenschild C."/>
            <person name="Kitzman J."/>
            <person name="Nakayama T."/>
            <person name="Izutsu Y."/>
            <person name="Robert J."/>
            <person name="Fortriede J."/>
            <person name="Burns K."/>
            <person name="Lotay V."/>
            <person name="Karimi K."/>
            <person name="Yasuoka Y."/>
            <person name="Dichmann D.S."/>
            <person name="Flajnik M.F."/>
            <person name="Houston D.W."/>
            <person name="Shendure J."/>
            <person name="DuPasquier L."/>
            <person name="Vize P.D."/>
            <person name="Zorn A.M."/>
            <person name="Ito M."/>
            <person name="Marcotte E.M."/>
            <person name="Wallingford J.B."/>
            <person name="Ito Y."/>
            <person name="Asashima M."/>
            <person name="Ueno N."/>
            <person name="Matsuda Y."/>
            <person name="Veenstra G.J."/>
            <person name="Fujiyama A."/>
            <person name="Harland R.M."/>
            <person name="Taira M."/>
            <person name="Rokhsar D.S."/>
        </authorList>
    </citation>
    <scope>NUCLEOTIDE SEQUENCE [LARGE SCALE GENOMIC DNA]</scope>
    <source>
        <strain evidence="2">J</strain>
    </source>
</reference>